<dbReference type="Proteomes" id="UP000017052">
    <property type="component" value="Unassembled WGS sequence"/>
</dbReference>
<evidence type="ECO:0000313" key="1">
    <source>
        <dbReference type="EMBL" id="ERK61741.1"/>
    </source>
</evidence>
<proteinExistence type="predicted"/>
<gene>
    <name evidence="1" type="ORF">HMPREF0682_2263</name>
</gene>
<sequence length="37" mass="3980">MIVDNGEMGKVLSRWLMPVALSVARPIPVSADPKTVT</sequence>
<organism evidence="1 2">
    <name type="scientific">Propionibacterium acidifaciens F0233</name>
    <dbReference type="NCBI Taxonomy" id="553198"/>
    <lineage>
        <taxon>Bacteria</taxon>
        <taxon>Bacillati</taxon>
        <taxon>Actinomycetota</taxon>
        <taxon>Actinomycetes</taxon>
        <taxon>Propionibacteriales</taxon>
        <taxon>Propionibacteriaceae</taxon>
        <taxon>Propionibacterium</taxon>
    </lineage>
</organism>
<dbReference type="EMBL" id="ACVN02000044">
    <property type="protein sequence ID" value="ERK61741.1"/>
    <property type="molecule type" value="Genomic_DNA"/>
</dbReference>
<name>U2QYX7_9ACTN</name>
<keyword evidence="2" id="KW-1185">Reference proteome</keyword>
<dbReference type="AlphaFoldDB" id="U2QYX7"/>
<comment type="caution">
    <text evidence="1">The sequence shown here is derived from an EMBL/GenBank/DDBJ whole genome shotgun (WGS) entry which is preliminary data.</text>
</comment>
<accession>U2QYX7</accession>
<evidence type="ECO:0000313" key="2">
    <source>
        <dbReference type="Proteomes" id="UP000017052"/>
    </source>
</evidence>
<reference evidence="1" key="1">
    <citation type="submission" date="2013-08" db="EMBL/GenBank/DDBJ databases">
        <authorList>
            <person name="Durkin A.S."/>
            <person name="Haft D.R."/>
            <person name="McCorrison J."/>
            <person name="Torralba M."/>
            <person name="Gillis M."/>
            <person name="Haft D.H."/>
            <person name="Methe B."/>
            <person name="Sutton G."/>
            <person name="Nelson K.E."/>
        </authorList>
    </citation>
    <scope>NUCLEOTIDE SEQUENCE [LARGE SCALE GENOMIC DNA]</scope>
    <source>
        <strain evidence="1">F0233</strain>
    </source>
</reference>
<protein>
    <submittedName>
        <fullName evidence="1">Uncharacterized protein</fullName>
    </submittedName>
</protein>